<gene>
    <name evidence="2" type="ORF">G8E00_05690</name>
</gene>
<sequence length="85" mass="10211">MSLIAWIFQFLMQSLFFKWVLSWGGAKRLEGIKSVFFFSWMTWGWNAEQLRLYALVLWGCSSIWFLIGLFNPELRTYNIGPKIWH</sequence>
<dbReference type="EMBL" id="CP049801">
    <property type="protein sequence ID" value="QIO05478.1"/>
    <property type="molecule type" value="Genomic_DNA"/>
</dbReference>
<dbReference type="Proteomes" id="UP000502297">
    <property type="component" value="Chromosome"/>
</dbReference>
<keyword evidence="1" id="KW-0472">Membrane</keyword>
<accession>A0A6G8RUL2</accession>
<evidence type="ECO:0000256" key="1">
    <source>
        <dbReference type="SAM" id="Phobius"/>
    </source>
</evidence>
<evidence type="ECO:0000313" key="3">
    <source>
        <dbReference type="Proteomes" id="UP000502297"/>
    </source>
</evidence>
<reference evidence="2 3" key="1">
    <citation type="submission" date="2020-03" db="EMBL/GenBank/DDBJ databases">
        <authorList>
            <person name="Zhu W."/>
        </authorList>
    </citation>
    <scope>NUCLEOTIDE SEQUENCE [LARGE SCALE GENOMIC DNA]</scope>
    <source>
        <strain evidence="2 3">323-1</strain>
    </source>
</reference>
<dbReference type="AlphaFoldDB" id="A0A6G8RUL2"/>
<dbReference type="KEGG" id="asha:G8E00_05690"/>
<dbReference type="RefSeq" id="WP_166222563.1">
    <property type="nucleotide sequence ID" value="NZ_CP049801.1"/>
</dbReference>
<feature type="transmembrane region" description="Helical" evidence="1">
    <location>
        <begin position="50"/>
        <end position="70"/>
    </location>
</feature>
<keyword evidence="1" id="KW-1133">Transmembrane helix</keyword>
<proteinExistence type="predicted"/>
<keyword evidence="3" id="KW-1185">Reference proteome</keyword>
<protein>
    <submittedName>
        <fullName evidence="2">Uncharacterized protein</fullName>
    </submittedName>
</protein>
<keyword evidence="1" id="KW-0812">Transmembrane</keyword>
<name>A0A6G8RUL2_9GAMM</name>
<evidence type="ECO:0000313" key="2">
    <source>
        <dbReference type="EMBL" id="QIO05478.1"/>
    </source>
</evidence>
<organism evidence="2 3">
    <name type="scientific">Acinetobacter shaoyimingii</name>
    <dbReference type="NCBI Taxonomy" id="2715164"/>
    <lineage>
        <taxon>Bacteria</taxon>
        <taxon>Pseudomonadati</taxon>
        <taxon>Pseudomonadota</taxon>
        <taxon>Gammaproteobacteria</taxon>
        <taxon>Moraxellales</taxon>
        <taxon>Moraxellaceae</taxon>
        <taxon>Acinetobacter</taxon>
    </lineage>
</organism>